<organism evidence="1 2">
    <name type="scientific">Skeletonema marinoi</name>
    <dbReference type="NCBI Taxonomy" id="267567"/>
    <lineage>
        <taxon>Eukaryota</taxon>
        <taxon>Sar</taxon>
        <taxon>Stramenopiles</taxon>
        <taxon>Ochrophyta</taxon>
        <taxon>Bacillariophyta</taxon>
        <taxon>Coscinodiscophyceae</taxon>
        <taxon>Thalassiosirophycidae</taxon>
        <taxon>Thalassiosirales</taxon>
        <taxon>Skeletonemataceae</taxon>
        <taxon>Skeletonema</taxon>
        <taxon>Skeletonema marinoi-dohrnii complex</taxon>
    </lineage>
</organism>
<keyword evidence="2" id="KW-1185">Reference proteome</keyword>
<accession>A0AAD8YLZ5</accession>
<dbReference type="Proteomes" id="UP001224775">
    <property type="component" value="Unassembled WGS sequence"/>
</dbReference>
<gene>
    <name evidence="1" type="ORF">QTG54_001628</name>
</gene>
<dbReference type="AlphaFoldDB" id="A0AAD8YLZ5"/>
<comment type="caution">
    <text evidence="1">The sequence shown here is derived from an EMBL/GenBank/DDBJ whole genome shotgun (WGS) entry which is preliminary data.</text>
</comment>
<protein>
    <submittedName>
        <fullName evidence="1">Uncharacterized protein</fullName>
    </submittedName>
</protein>
<evidence type="ECO:0000313" key="2">
    <source>
        <dbReference type="Proteomes" id="UP001224775"/>
    </source>
</evidence>
<dbReference type="InterPro" id="IPR027417">
    <property type="entry name" value="P-loop_NTPase"/>
</dbReference>
<name>A0AAD8YLZ5_9STRA</name>
<reference evidence="1" key="1">
    <citation type="submission" date="2023-06" db="EMBL/GenBank/DDBJ databases">
        <title>Survivors Of The Sea: Transcriptome response of Skeletonema marinoi to long-term dormancy.</title>
        <authorList>
            <person name="Pinder M.I.M."/>
            <person name="Kourtchenko O."/>
            <person name="Robertson E.K."/>
            <person name="Larsson T."/>
            <person name="Maumus F."/>
            <person name="Osuna-Cruz C.M."/>
            <person name="Vancaester E."/>
            <person name="Stenow R."/>
            <person name="Vandepoele K."/>
            <person name="Ploug H."/>
            <person name="Bruchert V."/>
            <person name="Godhe A."/>
            <person name="Topel M."/>
        </authorList>
    </citation>
    <scope>NUCLEOTIDE SEQUENCE</scope>
    <source>
        <strain evidence="1">R05AC</strain>
    </source>
</reference>
<sequence length="294" mass="33742">MTDDQQVRSLLRKKKNKKPKQLISQNWTDIVQNNDLDTNDEPEYTIQTTDVAIRTIRKNIWEDYVVQDFSLLARESLKWYYSNFPTIESFLGTGTLMTGEASPGYMPYPSVIELLVKRLSPTQPNKLSADRHGLDAFRDSIRSLPKIISVVRDPIERAVSSYKYNYIVPALTRLKRGQGMTASGKQIPGGRTEQFYRDYLYTFEELASAELVTLKKCLEPGGRGETYSYNRHGMRDHMFFHGTFKSRANSSKTPLINLDGACYEATTSNLFRECSGMCWQNVIQKKFSIFQTCS</sequence>
<dbReference type="EMBL" id="JATAAI010000002">
    <property type="protein sequence ID" value="KAK1747665.1"/>
    <property type="molecule type" value="Genomic_DNA"/>
</dbReference>
<proteinExistence type="predicted"/>
<dbReference type="Gene3D" id="3.40.50.300">
    <property type="entry name" value="P-loop containing nucleotide triphosphate hydrolases"/>
    <property type="match status" value="1"/>
</dbReference>
<dbReference type="SUPFAM" id="SSF52540">
    <property type="entry name" value="P-loop containing nucleoside triphosphate hydrolases"/>
    <property type="match status" value="1"/>
</dbReference>
<evidence type="ECO:0000313" key="1">
    <source>
        <dbReference type="EMBL" id="KAK1747665.1"/>
    </source>
</evidence>